<dbReference type="OrthoDB" id="1953027at2"/>
<organism evidence="1 2">
    <name type="scientific">Anaerovirgula multivorans</name>
    <dbReference type="NCBI Taxonomy" id="312168"/>
    <lineage>
        <taxon>Bacteria</taxon>
        <taxon>Bacillati</taxon>
        <taxon>Bacillota</taxon>
        <taxon>Clostridia</taxon>
        <taxon>Peptostreptococcales</taxon>
        <taxon>Natronincolaceae</taxon>
        <taxon>Anaerovirgula</taxon>
    </lineage>
</organism>
<dbReference type="EMBL" id="FZOJ01000012">
    <property type="protein sequence ID" value="SNS52071.1"/>
    <property type="molecule type" value="Genomic_DNA"/>
</dbReference>
<accession>A0A239F5Q2</accession>
<name>A0A239F5Q2_9FIRM</name>
<dbReference type="Proteomes" id="UP000198304">
    <property type="component" value="Unassembled WGS sequence"/>
</dbReference>
<dbReference type="RefSeq" id="WP_089283336.1">
    <property type="nucleotide sequence ID" value="NZ_FZOJ01000012.1"/>
</dbReference>
<gene>
    <name evidence="1" type="ORF">SAMN05446037_101216</name>
</gene>
<reference evidence="1 2" key="1">
    <citation type="submission" date="2017-06" db="EMBL/GenBank/DDBJ databases">
        <authorList>
            <person name="Kim H.J."/>
            <person name="Triplett B.A."/>
        </authorList>
    </citation>
    <scope>NUCLEOTIDE SEQUENCE [LARGE SCALE GENOMIC DNA]</scope>
    <source>
        <strain evidence="1 2">SCA</strain>
    </source>
</reference>
<keyword evidence="2" id="KW-1185">Reference proteome</keyword>
<protein>
    <submittedName>
        <fullName evidence="1">Uncharacterized protein</fullName>
    </submittedName>
</protein>
<sequence length="125" mass="14951">MIGNKYLQELYEYSDEDTSLNQLLELLKSKDKKFIDSLYKAIDLDICNHKEIKYLTVISALIDYYLQIYGFEVPGWLRDEKLSFSKPYYHSRRISDFDKIKLQYTNSAPLRTRNVYFDLDGIKRV</sequence>
<evidence type="ECO:0000313" key="1">
    <source>
        <dbReference type="EMBL" id="SNS52071.1"/>
    </source>
</evidence>
<proteinExistence type="predicted"/>
<evidence type="ECO:0000313" key="2">
    <source>
        <dbReference type="Proteomes" id="UP000198304"/>
    </source>
</evidence>
<dbReference type="AlphaFoldDB" id="A0A239F5Q2"/>